<protein>
    <recommendedName>
        <fullName evidence="3">Chromo shadow domain-containing protein</fullName>
    </recommendedName>
</protein>
<feature type="domain" description="Chromo shadow" evidence="3">
    <location>
        <begin position="52"/>
        <end position="74"/>
    </location>
</feature>
<proteinExistence type="predicted"/>
<dbReference type="OrthoDB" id="2162520at2759"/>
<dbReference type="Pfam" id="PF01393">
    <property type="entry name" value="Chromo_shadow"/>
    <property type="match status" value="1"/>
</dbReference>
<accession>A0A075APT8</accession>
<dbReference type="SUPFAM" id="SSF54160">
    <property type="entry name" value="Chromo domain-like"/>
    <property type="match status" value="1"/>
</dbReference>
<evidence type="ECO:0000256" key="2">
    <source>
        <dbReference type="ARBA" id="ARBA00023242"/>
    </source>
</evidence>
<dbReference type="AlphaFoldDB" id="A0A075APT8"/>
<sequence>MLLRKVIHWVIIHVAKPCDDENDFDGNWEDMVESILTLEHDHLKNLTGRVKPARFPMAVCKEKCPQKLLSFYENFVKFKKRDQK</sequence>
<keyword evidence="6" id="KW-1185">Reference proteome</keyword>
<name>A0A075APT8_ROZAC</name>
<dbReference type="HOGENOM" id="CLU_2528730_0_0_1"/>
<evidence type="ECO:0000313" key="6">
    <source>
        <dbReference type="Proteomes" id="UP000030755"/>
    </source>
</evidence>
<evidence type="ECO:0000256" key="1">
    <source>
        <dbReference type="ARBA" id="ARBA00004123"/>
    </source>
</evidence>
<dbReference type="InterPro" id="IPR008251">
    <property type="entry name" value="Chromo_shadow_dom"/>
</dbReference>
<evidence type="ECO:0000313" key="5">
    <source>
        <dbReference type="EMBL" id="RKP17560.1"/>
    </source>
</evidence>
<reference evidence="5" key="3">
    <citation type="submission" date="2018-08" db="EMBL/GenBank/DDBJ databases">
        <title>Leveraging single-cell genomics to expand the Fungal Tree of Life.</title>
        <authorList>
            <consortium name="DOE Joint Genome Institute"/>
            <person name="Ahrendt S.R."/>
            <person name="Quandt C.A."/>
            <person name="Ciobanu D."/>
            <person name="Clum A."/>
            <person name="Salamov A."/>
            <person name="Andreopoulos B."/>
            <person name="Cheng J.-F."/>
            <person name="Woyke T."/>
            <person name="Pelin A."/>
            <person name="Henrissat B."/>
            <person name="Reynolds N."/>
            <person name="Benny G.L."/>
            <person name="Smith M.E."/>
            <person name="James T.Y."/>
            <person name="Grigoriev I.V."/>
        </authorList>
    </citation>
    <scope>NUCLEOTIDE SEQUENCE</scope>
    <source>
        <strain evidence="5">CSF55</strain>
    </source>
</reference>
<reference evidence="7" key="2">
    <citation type="journal article" date="2018" name="Nat. Microbiol.">
        <title>Leveraging single-cell genomics to expand the fungal tree of life.</title>
        <authorList>
            <person name="Ahrendt S.R."/>
            <person name="Quandt C.A."/>
            <person name="Ciobanu D."/>
            <person name="Clum A."/>
            <person name="Salamov A."/>
            <person name="Andreopoulos B."/>
            <person name="Cheng J.F."/>
            <person name="Woyke T."/>
            <person name="Pelin A."/>
            <person name="Henrissat B."/>
            <person name="Reynolds N.K."/>
            <person name="Benny G.L."/>
            <person name="Smith M.E."/>
            <person name="James T.Y."/>
            <person name="Grigoriev I.V."/>
        </authorList>
    </citation>
    <scope>NUCLEOTIDE SEQUENCE [LARGE SCALE GENOMIC DNA]</scope>
    <source>
        <strain evidence="7">CSF55</strain>
    </source>
</reference>
<dbReference type="Gene3D" id="2.40.50.40">
    <property type="match status" value="1"/>
</dbReference>
<evidence type="ECO:0000313" key="7">
    <source>
        <dbReference type="Proteomes" id="UP000281549"/>
    </source>
</evidence>
<dbReference type="Proteomes" id="UP000030755">
    <property type="component" value="Unassembled WGS sequence"/>
</dbReference>
<organism evidence="4 6">
    <name type="scientific">Rozella allomycis (strain CSF55)</name>
    <dbReference type="NCBI Taxonomy" id="988480"/>
    <lineage>
        <taxon>Eukaryota</taxon>
        <taxon>Fungi</taxon>
        <taxon>Fungi incertae sedis</taxon>
        <taxon>Cryptomycota</taxon>
        <taxon>Cryptomycota incertae sedis</taxon>
        <taxon>Rozella</taxon>
    </lineage>
</organism>
<dbReference type="Proteomes" id="UP000281549">
    <property type="component" value="Unassembled WGS sequence"/>
</dbReference>
<gene>
    <name evidence="4" type="ORF">O9G_002592</name>
    <name evidence="5" type="ORF">ROZALSC1DRAFT_30648</name>
</gene>
<reference evidence="4 6" key="1">
    <citation type="journal article" date="2013" name="Curr. Biol.">
        <title>Shared signatures of parasitism and phylogenomics unite Cryptomycota and microsporidia.</title>
        <authorList>
            <person name="James T.Y."/>
            <person name="Pelin A."/>
            <person name="Bonen L."/>
            <person name="Ahrendt S."/>
            <person name="Sain D."/>
            <person name="Corradi N."/>
            <person name="Stajich J.E."/>
        </authorList>
    </citation>
    <scope>NUCLEOTIDE SEQUENCE [LARGE SCALE GENOMIC DNA]</scope>
    <source>
        <strain evidence="4">CSF55</strain>
        <strain evidence="4">CSF55</strain>
    </source>
</reference>
<dbReference type="InterPro" id="IPR016197">
    <property type="entry name" value="Chromo-like_dom_sf"/>
</dbReference>
<comment type="subcellular location">
    <subcellularLocation>
        <location evidence="1">Nucleus</location>
    </subcellularLocation>
</comment>
<dbReference type="EMBL" id="ML005776">
    <property type="protein sequence ID" value="RKP17560.1"/>
    <property type="molecule type" value="Genomic_DNA"/>
</dbReference>
<keyword evidence="2" id="KW-0539">Nucleus</keyword>
<dbReference type="EMBL" id="KE561184">
    <property type="protein sequence ID" value="EPZ32098.1"/>
    <property type="molecule type" value="Genomic_DNA"/>
</dbReference>
<evidence type="ECO:0000259" key="3">
    <source>
        <dbReference type="Pfam" id="PF01393"/>
    </source>
</evidence>
<evidence type="ECO:0000313" key="4">
    <source>
        <dbReference type="EMBL" id="EPZ32098.1"/>
    </source>
</evidence>
<dbReference type="GO" id="GO:0005634">
    <property type="term" value="C:nucleus"/>
    <property type="evidence" value="ECO:0007669"/>
    <property type="project" value="UniProtKB-SubCell"/>
</dbReference>